<dbReference type="InterPro" id="IPR004358">
    <property type="entry name" value="Sig_transdc_His_kin-like_C"/>
</dbReference>
<dbReference type="InterPro" id="IPR024478">
    <property type="entry name" value="HlyB_4HB_MCP"/>
</dbReference>
<dbReference type="RefSeq" id="WP_354016205.1">
    <property type="nucleotide sequence ID" value="NZ_JBEPMU010000015.1"/>
</dbReference>
<feature type="domain" description="HAMP" evidence="14">
    <location>
        <begin position="210"/>
        <end position="262"/>
    </location>
</feature>
<sequence>MDKFNIRSRLLSHVAVFCVAIAAGGIGYYSMATGNDRLRGIYEDHVVAMVHLGDVLDSAQQIQSLLNEKVLGDSSTDAAASLEELDGLRAERITSWERYLGSHLPQDESQRIQKAERDISTLDDALQRMIHEYRHNGHVAGLALAKMLPLNGLLDATREDTTDLLHLHVRLASDEYASAQHSYAKSRVVAFGTIGLGWLITLIVVLDFLRSFIVPLHRAIDVTENMAGGNVDAAISITGASEVARLLRALARMQHNLRDMSSEVRMQLNRLQDMSNSLPLAVFQMRVFPDGSREYLFVARSVKNILGVPSTDLMKDPTLRFRYEHCEDTAMARSTLATLIARVRSGEKEAAAQVTTRVSFDGKTHIVLSVAHGTHTTPDGAVIINGYYQDITDQRQAHKLLQDVLDGYPSVVSVKDTEGRYLLTNRACDRTFSRRGHALVGKTDFDHLPLHIAENLRQMDKHVLSVPEAQHVEYEVPVLGGEVLPFEVAKFRLVDEAGKPYGVCTIASDISERRAAERALRDSEAYQKVLFESSHVPMIVIDPISREFIDCNPAAIDIFGYGSKSEVLGKTAIDVSAPFQSDGTESLTALTARRRSTPHQQAFLSYEWRHQRPDGEIWDAVVRVTNMRHHGKTLLLATLEDVTVQRQAEQAIRIAKEAAEDIARAKSDFLAIMTHEIRTPLTTILGHLELLGRSRLSGQEGDRLRIIDASSRTLLELIDSVLDFSKVESGQLRLEAASFDIVELVEHLMAMFAPSARKKGLSLVYAIPPTLSRCYVGDSVRIRQILVNLLGNAIKFTEAGSVTMELHQVTLRTNTSLLEFHVHDTGIGISTTVQNRLFQPFRQADTSITRRFGGTGLGLALCKRLTALMGGTISLNSTPGMGSTFTISLPLPATDDQKVSSQRYADLPRIAFATNEPAWQASIVPHLQAWGVSVLAVQSMQELSDSSTPLLVFDGGRPWSAGEETAIMARTAWIIRATEDGSQHPNVDGKRIGVSCYTIDALQTAVDIALLGRPLKEPSPAPTSNRESGRSSRPARLLVVEDHTFIQTLYAEQFQILGCAVEFAENGEVALRKIDNESYDLIFTDLSMPVIDGYELARRLRTQGVRVPIVAVTAHTVAKEDIASAGIDDVLIKPFSLDEMDAMIRRHSGRCTNHASEDNRL</sequence>
<feature type="domain" description="PAC" evidence="13">
    <location>
        <begin position="470"/>
        <end position="522"/>
    </location>
</feature>
<dbReference type="SMART" id="SM00448">
    <property type="entry name" value="REC"/>
    <property type="match status" value="1"/>
</dbReference>
<dbReference type="PROSITE" id="PS50109">
    <property type="entry name" value="HIS_KIN"/>
    <property type="match status" value="1"/>
</dbReference>
<evidence type="ECO:0000256" key="10">
    <source>
        <dbReference type="SAM" id="Phobius"/>
    </source>
</evidence>
<dbReference type="SUPFAM" id="SSF47384">
    <property type="entry name" value="Homodimeric domain of signal transducing histidine kinase"/>
    <property type="match status" value="1"/>
</dbReference>
<dbReference type="InterPro" id="IPR003660">
    <property type="entry name" value="HAMP_dom"/>
</dbReference>
<keyword evidence="10" id="KW-1133">Transmembrane helix</keyword>
<feature type="transmembrane region" description="Helical" evidence="10">
    <location>
        <begin position="12"/>
        <end position="31"/>
    </location>
</feature>
<dbReference type="InterPro" id="IPR001789">
    <property type="entry name" value="Sig_transdc_resp-reg_receiver"/>
</dbReference>
<dbReference type="InterPro" id="IPR013767">
    <property type="entry name" value="PAS_fold"/>
</dbReference>
<proteinExistence type="predicted"/>
<dbReference type="InterPro" id="IPR000700">
    <property type="entry name" value="PAS-assoc_C"/>
</dbReference>
<comment type="catalytic activity">
    <reaction evidence="1">
        <text>ATP + protein L-histidine = ADP + protein N-phospho-L-histidine.</text>
        <dbReference type="EC" id="2.7.13.3"/>
    </reaction>
</comment>
<feature type="modified residue" description="4-aspartylphosphate" evidence="8">
    <location>
        <position position="1085"/>
    </location>
</feature>
<dbReference type="Gene3D" id="6.10.340.10">
    <property type="match status" value="1"/>
</dbReference>
<keyword evidence="5" id="KW-0808">Transferase</keyword>
<evidence type="ECO:0000256" key="5">
    <source>
        <dbReference type="ARBA" id="ARBA00022679"/>
    </source>
</evidence>
<dbReference type="EC" id="2.7.13.3" evidence="3"/>
<dbReference type="SUPFAM" id="SSF52172">
    <property type="entry name" value="CheY-like"/>
    <property type="match status" value="1"/>
</dbReference>
<dbReference type="EMBL" id="JBEPMU010000015">
    <property type="protein sequence ID" value="MET3654892.1"/>
    <property type="molecule type" value="Genomic_DNA"/>
</dbReference>
<dbReference type="PROSITE" id="PS50110">
    <property type="entry name" value="RESPONSE_REGULATORY"/>
    <property type="match status" value="1"/>
</dbReference>
<dbReference type="Proteomes" id="UP001549184">
    <property type="component" value="Unassembled WGS sequence"/>
</dbReference>
<evidence type="ECO:0000256" key="4">
    <source>
        <dbReference type="ARBA" id="ARBA00022553"/>
    </source>
</evidence>
<dbReference type="CDD" id="cd00082">
    <property type="entry name" value="HisKA"/>
    <property type="match status" value="1"/>
</dbReference>
<feature type="domain" description="Histidine kinase" evidence="11">
    <location>
        <begin position="672"/>
        <end position="893"/>
    </location>
</feature>
<dbReference type="Pfam" id="PF00072">
    <property type="entry name" value="Response_reg"/>
    <property type="match status" value="1"/>
</dbReference>
<gene>
    <name evidence="15" type="ORF">ABIC75_004641</name>
</gene>
<feature type="region of interest" description="Disordered" evidence="9">
    <location>
        <begin position="1014"/>
        <end position="1033"/>
    </location>
</feature>
<dbReference type="CDD" id="cd16922">
    <property type="entry name" value="HATPase_EvgS-ArcB-TorS-like"/>
    <property type="match status" value="1"/>
</dbReference>
<dbReference type="Pfam" id="PF08448">
    <property type="entry name" value="PAS_4"/>
    <property type="match status" value="1"/>
</dbReference>
<reference evidence="15 16" key="1">
    <citation type="submission" date="2024-06" db="EMBL/GenBank/DDBJ databases">
        <title>Sorghum-associated microbial communities from plants grown in Nebraska, USA.</title>
        <authorList>
            <person name="Schachtman D."/>
        </authorList>
    </citation>
    <scope>NUCLEOTIDE SEQUENCE [LARGE SCALE GENOMIC DNA]</scope>
    <source>
        <strain evidence="15 16">1073</strain>
    </source>
</reference>
<dbReference type="SMART" id="SM00091">
    <property type="entry name" value="PAS"/>
    <property type="match status" value="2"/>
</dbReference>
<protein>
    <recommendedName>
        <fullName evidence="3">histidine kinase</fullName>
        <ecNumber evidence="3">2.7.13.3</ecNumber>
    </recommendedName>
</protein>
<feature type="domain" description="Response regulatory" evidence="12">
    <location>
        <begin position="1036"/>
        <end position="1148"/>
    </location>
</feature>
<comment type="subcellular location">
    <subcellularLocation>
        <location evidence="2">Membrane</location>
    </subcellularLocation>
</comment>
<dbReference type="InterPro" id="IPR013656">
    <property type="entry name" value="PAS_4"/>
</dbReference>
<dbReference type="SMART" id="SM00304">
    <property type="entry name" value="HAMP"/>
    <property type="match status" value="1"/>
</dbReference>
<keyword evidence="10" id="KW-0472">Membrane</keyword>
<dbReference type="InterPro" id="IPR005467">
    <property type="entry name" value="His_kinase_dom"/>
</dbReference>
<dbReference type="CDD" id="cd17546">
    <property type="entry name" value="REC_hyHK_CKI1_RcsC-like"/>
    <property type="match status" value="1"/>
</dbReference>
<evidence type="ECO:0000256" key="2">
    <source>
        <dbReference type="ARBA" id="ARBA00004370"/>
    </source>
</evidence>
<dbReference type="SMART" id="SM00387">
    <property type="entry name" value="HATPase_c"/>
    <property type="match status" value="1"/>
</dbReference>
<dbReference type="PANTHER" id="PTHR45339">
    <property type="entry name" value="HYBRID SIGNAL TRANSDUCTION HISTIDINE KINASE J"/>
    <property type="match status" value="1"/>
</dbReference>
<dbReference type="PROSITE" id="PS50113">
    <property type="entry name" value="PAC"/>
    <property type="match status" value="1"/>
</dbReference>
<dbReference type="Pfam" id="PF12729">
    <property type="entry name" value="4HB_MCP_1"/>
    <property type="match status" value="1"/>
</dbReference>
<evidence type="ECO:0000256" key="9">
    <source>
        <dbReference type="SAM" id="MobiDB-lite"/>
    </source>
</evidence>
<dbReference type="InterPro" id="IPR003661">
    <property type="entry name" value="HisK_dim/P_dom"/>
</dbReference>
<dbReference type="InterPro" id="IPR036097">
    <property type="entry name" value="HisK_dim/P_sf"/>
</dbReference>
<dbReference type="PROSITE" id="PS50885">
    <property type="entry name" value="HAMP"/>
    <property type="match status" value="1"/>
</dbReference>
<dbReference type="SMART" id="SM00388">
    <property type="entry name" value="HisKA"/>
    <property type="match status" value="1"/>
</dbReference>
<keyword evidence="16" id="KW-1185">Reference proteome</keyword>
<dbReference type="InterPro" id="IPR000014">
    <property type="entry name" value="PAS"/>
</dbReference>
<evidence type="ECO:0000256" key="8">
    <source>
        <dbReference type="PROSITE-ProRule" id="PRU00169"/>
    </source>
</evidence>
<organism evidence="15 16">
    <name type="scientific">Dyella japonica</name>
    <dbReference type="NCBI Taxonomy" id="231455"/>
    <lineage>
        <taxon>Bacteria</taxon>
        <taxon>Pseudomonadati</taxon>
        <taxon>Pseudomonadota</taxon>
        <taxon>Gammaproteobacteria</taxon>
        <taxon>Lysobacterales</taxon>
        <taxon>Rhodanobacteraceae</taxon>
        <taxon>Dyella</taxon>
    </lineage>
</organism>
<dbReference type="SUPFAM" id="SSF55874">
    <property type="entry name" value="ATPase domain of HSP90 chaperone/DNA topoisomerase II/histidine kinase"/>
    <property type="match status" value="1"/>
</dbReference>
<evidence type="ECO:0000256" key="1">
    <source>
        <dbReference type="ARBA" id="ARBA00000085"/>
    </source>
</evidence>
<dbReference type="Pfam" id="PF00672">
    <property type="entry name" value="HAMP"/>
    <property type="match status" value="1"/>
</dbReference>
<dbReference type="SUPFAM" id="SSF158472">
    <property type="entry name" value="HAMP domain-like"/>
    <property type="match status" value="1"/>
</dbReference>
<dbReference type="Gene3D" id="3.40.50.2300">
    <property type="match status" value="1"/>
</dbReference>
<dbReference type="Gene3D" id="3.30.565.10">
    <property type="entry name" value="Histidine kinase-like ATPase, C-terminal domain"/>
    <property type="match status" value="1"/>
</dbReference>
<name>A0ABV2K1D4_9GAMM</name>
<keyword evidence="6" id="KW-0418">Kinase</keyword>
<dbReference type="Pfam" id="PF00512">
    <property type="entry name" value="HisKA"/>
    <property type="match status" value="1"/>
</dbReference>
<keyword evidence="4 8" id="KW-0597">Phosphoprotein</keyword>
<dbReference type="InterPro" id="IPR003594">
    <property type="entry name" value="HATPase_dom"/>
</dbReference>
<evidence type="ECO:0000259" key="13">
    <source>
        <dbReference type="PROSITE" id="PS50113"/>
    </source>
</evidence>
<evidence type="ECO:0000256" key="3">
    <source>
        <dbReference type="ARBA" id="ARBA00012438"/>
    </source>
</evidence>
<keyword evidence="10" id="KW-0812">Transmembrane</keyword>
<dbReference type="NCBIfam" id="TIGR00229">
    <property type="entry name" value="sensory_box"/>
    <property type="match status" value="2"/>
</dbReference>
<dbReference type="CDD" id="cd06225">
    <property type="entry name" value="HAMP"/>
    <property type="match status" value="1"/>
</dbReference>
<evidence type="ECO:0000259" key="11">
    <source>
        <dbReference type="PROSITE" id="PS50109"/>
    </source>
</evidence>
<evidence type="ECO:0000313" key="16">
    <source>
        <dbReference type="Proteomes" id="UP001549184"/>
    </source>
</evidence>
<feature type="transmembrane region" description="Helical" evidence="10">
    <location>
        <begin position="188"/>
        <end position="209"/>
    </location>
</feature>
<comment type="caution">
    <text evidence="15">The sequence shown here is derived from an EMBL/GenBank/DDBJ whole genome shotgun (WGS) entry which is preliminary data.</text>
</comment>
<evidence type="ECO:0000256" key="7">
    <source>
        <dbReference type="ARBA" id="ARBA00023012"/>
    </source>
</evidence>
<dbReference type="Pfam" id="PF00989">
    <property type="entry name" value="PAS"/>
    <property type="match status" value="1"/>
</dbReference>
<dbReference type="Pfam" id="PF02518">
    <property type="entry name" value="HATPase_c"/>
    <property type="match status" value="1"/>
</dbReference>
<dbReference type="SUPFAM" id="SSF55785">
    <property type="entry name" value="PYP-like sensor domain (PAS domain)"/>
    <property type="match status" value="2"/>
</dbReference>
<dbReference type="InterPro" id="IPR035965">
    <property type="entry name" value="PAS-like_dom_sf"/>
</dbReference>
<dbReference type="InterPro" id="IPR036890">
    <property type="entry name" value="HATPase_C_sf"/>
</dbReference>
<evidence type="ECO:0000256" key="6">
    <source>
        <dbReference type="ARBA" id="ARBA00022777"/>
    </source>
</evidence>
<dbReference type="InterPro" id="IPR011006">
    <property type="entry name" value="CheY-like_superfamily"/>
</dbReference>
<dbReference type="CDD" id="cd00130">
    <property type="entry name" value="PAS"/>
    <property type="match status" value="2"/>
</dbReference>
<keyword evidence="7" id="KW-0902">Two-component regulatory system</keyword>
<dbReference type="PRINTS" id="PR00344">
    <property type="entry name" value="BCTRLSENSOR"/>
</dbReference>
<dbReference type="Gene3D" id="3.30.450.20">
    <property type="entry name" value="PAS domain"/>
    <property type="match status" value="3"/>
</dbReference>
<dbReference type="PANTHER" id="PTHR45339:SF1">
    <property type="entry name" value="HYBRID SIGNAL TRANSDUCTION HISTIDINE KINASE J"/>
    <property type="match status" value="1"/>
</dbReference>
<dbReference type="Gene3D" id="1.10.287.130">
    <property type="match status" value="1"/>
</dbReference>
<evidence type="ECO:0000313" key="15">
    <source>
        <dbReference type="EMBL" id="MET3654892.1"/>
    </source>
</evidence>
<accession>A0ABV2K1D4</accession>
<evidence type="ECO:0000259" key="12">
    <source>
        <dbReference type="PROSITE" id="PS50110"/>
    </source>
</evidence>
<evidence type="ECO:0000259" key="14">
    <source>
        <dbReference type="PROSITE" id="PS50885"/>
    </source>
</evidence>